<dbReference type="OrthoDB" id="2151530at2759"/>
<protein>
    <recommendedName>
        <fullName evidence="2">DUF4614 domain-containing protein</fullName>
    </recommendedName>
</protein>
<evidence type="ECO:0000313" key="4">
    <source>
        <dbReference type="Proteomes" id="UP000465112"/>
    </source>
</evidence>
<feature type="compositionally biased region" description="Polar residues" evidence="1">
    <location>
        <begin position="133"/>
        <end position="144"/>
    </location>
</feature>
<feature type="region of interest" description="Disordered" evidence="1">
    <location>
        <begin position="444"/>
        <end position="587"/>
    </location>
</feature>
<dbReference type="InterPro" id="IPR027884">
    <property type="entry name" value="DUF4614"/>
</dbReference>
<feature type="compositionally biased region" description="Polar residues" evidence="1">
    <location>
        <begin position="32"/>
        <end position="52"/>
    </location>
</feature>
<feature type="compositionally biased region" description="Basic and acidic residues" evidence="1">
    <location>
        <begin position="448"/>
        <end position="457"/>
    </location>
</feature>
<dbReference type="EMBL" id="VHII01000009">
    <property type="protein sequence ID" value="KAF1385990.1"/>
    <property type="molecule type" value="Genomic_DNA"/>
</dbReference>
<dbReference type="Proteomes" id="UP000465112">
    <property type="component" value="Chromosome 9"/>
</dbReference>
<gene>
    <name evidence="3" type="ORF">PFLUV_G00113490</name>
</gene>
<dbReference type="Pfam" id="PF15391">
    <property type="entry name" value="DUF4614"/>
    <property type="match status" value="1"/>
</dbReference>
<feature type="compositionally biased region" description="Basic and acidic residues" evidence="1">
    <location>
        <begin position="557"/>
        <end position="570"/>
    </location>
</feature>
<feature type="compositionally biased region" description="Polar residues" evidence="1">
    <location>
        <begin position="376"/>
        <end position="390"/>
    </location>
</feature>
<feature type="region of interest" description="Disordered" evidence="1">
    <location>
        <begin position="312"/>
        <end position="343"/>
    </location>
</feature>
<comment type="caution">
    <text evidence="3">The sequence shown here is derived from an EMBL/GenBank/DDBJ whole genome shotgun (WGS) entry which is preliminary data.</text>
</comment>
<reference evidence="3 4" key="1">
    <citation type="submission" date="2019-06" db="EMBL/GenBank/DDBJ databases">
        <title>A chromosome-scale genome assembly of the European perch, Perca fluviatilis.</title>
        <authorList>
            <person name="Roques C."/>
            <person name="Zahm M."/>
            <person name="Cabau C."/>
            <person name="Klopp C."/>
            <person name="Bouchez O."/>
            <person name="Donnadieu C."/>
            <person name="Kuhl H."/>
            <person name="Gislard M."/>
            <person name="Guendouz S."/>
            <person name="Journot L."/>
            <person name="Haffray P."/>
            <person name="Bestin A."/>
            <person name="Morvezen R."/>
            <person name="Feron R."/>
            <person name="Wen M."/>
            <person name="Jouanno E."/>
            <person name="Herpin A."/>
            <person name="Schartl M."/>
            <person name="Postlethwait J."/>
            <person name="Schaerlinger B."/>
            <person name="Chardard D."/>
            <person name="Lecocq T."/>
            <person name="Poncet C."/>
            <person name="Jaffrelo L."/>
            <person name="Lampietro C."/>
            <person name="Guiguen Y."/>
        </authorList>
    </citation>
    <scope>NUCLEOTIDE SEQUENCE [LARGE SCALE GENOMIC DNA]</scope>
    <source>
        <tissue evidence="3">Blood</tissue>
    </source>
</reference>
<dbReference type="InterPro" id="IPR040120">
    <property type="entry name" value="C19orf44-like"/>
</dbReference>
<feature type="compositionally biased region" description="Basic and acidic residues" evidence="1">
    <location>
        <begin position="512"/>
        <end position="523"/>
    </location>
</feature>
<name>A0A6A5EYY1_PERFL</name>
<feature type="domain" description="DUF4614" evidence="2">
    <location>
        <begin position="528"/>
        <end position="705"/>
    </location>
</feature>
<feature type="compositionally biased region" description="Low complexity" evidence="1">
    <location>
        <begin position="53"/>
        <end position="65"/>
    </location>
</feature>
<dbReference type="PANTHER" id="PTHR22409:SF2">
    <property type="entry name" value="CHROMOSOME 19 OPEN READING FRAME 44"/>
    <property type="match status" value="1"/>
</dbReference>
<evidence type="ECO:0000313" key="3">
    <source>
        <dbReference type="EMBL" id="KAF1385990.1"/>
    </source>
</evidence>
<feature type="compositionally biased region" description="Polar residues" evidence="1">
    <location>
        <begin position="571"/>
        <end position="581"/>
    </location>
</feature>
<accession>A0A6A5EYY1</accession>
<dbReference type="PANTHER" id="PTHR22409">
    <property type="entry name" value="CHROMOSOME 19 OPEN READING FRAME 44"/>
    <property type="match status" value="1"/>
</dbReference>
<feature type="compositionally biased region" description="Low complexity" evidence="1">
    <location>
        <begin position="543"/>
        <end position="556"/>
    </location>
</feature>
<feature type="region of interest" description="Disordered" evidence="1">
    <location>
        <begin position="20"/>
        <end position="188"/>
    </location>
</feature>
<feature type="compositionally biased region" description="Polar residues" evidence="1">
    <location>
        <begin position="114"/>
        <end position="125"/>
    </location>
</feature>
<evidence type="ECO:0000256" key="1">
    <source>
        <dbReference type="SAM" id="MobiDB-lite"/>
    </source>
</evidence>
<evidence type="ECO:0000259" key="2">
    <source>
        <dbReference type="Pfam" id="PF15391"/>
    </source>
</evidence>
<dbReference type="AlphaFoldDB" id="A0A6A5EYY1"/>
<proteinExistence type="predicted"/>
<sequence length="726" mass="79216">MWKRGGRSFALDRAQALLSAKRNSRGGVKSVQGATVHTSAVKTRFSSSNTHPSFSDLSDLSSVSSAPEHGADTLGSDSAKTQRREGDSTKDLIPQSSLGGGGSRFLKKAPPPATNSSQSPVSKMQQVPKHRNVSSSQQGSQTAALSRRAQIESHIHSGKQVQEHARQGQKPAENLTSDVGISPPPVTHSLEAPVQLSAQSSSNTSLKGKRFLKNVTAVAVNNSNTTAARLPKEADFGIRSRSGAADALVPSGGLETKSIRAVSGVSLESDEEDMKKLLGDSLDSIDNNFLIPERPSFIKRADKLLSKSSQKVYSSPLPATIPPSSSPNTAPPRSPASPSRHSSPFRFIGQAQAHFSPSVLSLSPSPPCVSPSPSLRLNSTHRVGSPQRSLSSMSGCVEVLSLSELFFVGPGSEDPHNEMSAVTSEDFEINVVTLDDLVPATLEFTEETPGKEREVKHSVPLPGSPNRPQQRLQYKEKEKKEEQQEGTLDYQSDFESESRTESKYSVNQISEHLQEDGDEEKVVQEVSEEDSDVSCERTEDNYSSTFSDTSCSCTSETPDHSQTRRIRDSRFSVSHDSQSLTRKSRRHASTRIVLKEAEVQTQPIPLSLIWPTGMATLSPTVGITYMDPTPMAAHTLSAEIVEALSTFNPAVFALNEMLKQQLAMTRCFIERGRHLHSSLVQSLGPPNYRYTMLEDTKEYIRTYRPPKLTMEEALEEVLQEMRDSHI</sequence>
<feature type="compositionally biased region" description="Basic and acidic residues" evidence="1">
    <location>
        <begin position="80"/>
        <end position="90"/>
    </location>
</feature>
<feature type="region of interest" description="Disordered" evidence="1">
    <location>
        <begin position="368"/>
        <end position="390"/>
    </location>
</feature>
<feature type="compositionally biased region" description="Basic and acidic residues" evidence="1">
    <location>
        <begin position="473"/>
        <end position="483"/>
    </location>
</feature>
<feature type="compositionally biased region" description="Pro residues" evidence="1">
    <location>
        <begin position="319"/>
        <end position="335"/>
    </location>
</feature>
<keyword evidence="4" id="KW-1185">Reference proteome</keyword>
<feature type="compositionally biased region" description="Basic and acidic residues" evidence="1">
    <location>
        <begin position="149"/>
        <end position="166"/>
    </location>
</feature>
<organism evidence="3 4">
    <name type="scientific">Perca fluviatilis</name>
    <name type="common">European perch</name>
    <dbReference type="NCBI Taxonomy" id="8168"/>
    <lineage>
        <taxon>Eukaryota</taxon>
        <taxon>Metazoa</taxon>
        <taxon>Chordata</taxon>
        <taxon>Craniata</taxon>
        <taxon>Vertebrata</taxon>
        <taxon>Euteleostomi</taxon>
        <taxon>Actinopterygii</taxon>
        <taxon>Neopterygii</taxon>
        <taxon>Teleostei</taxon>
        <taxon>Neoteleostei</taxon>
        <taxon>Acanthomorphata</taxon>
        <taxon>Eupercaria</taxon>
        <taxon>Perciformes</taxon>
        <taxon>Percoidei</taxon>
        <taxon>Percidae</taxon>
        <taxon>Percinae</taxon>
        <taxon>Perca</taxon>
    </lineage>
</organism>